<organism evidence="2 3">
    <name type="scientific">Araneus ventricosus</name>
    <name type="common">Orbweaver spider</name>
    <name type="synonym">Epeira ventricosa</name>
    <dbReference type="NCBI Taxonomy" id="182803"/>
    <lineage>
        <taxon>Eukaryota</taxon>
        <taxon>Metazoa</taxon>
        <taxon>Ecdysozoa</taxon>
        <taxon>Arthropoda</taxon>
        <taxon>Chelicerata</taxon>
        <taxon>Arachnida</taxon>
        <taxon>Araneae</taxon>
        <taxon>Araneomorphae</taxon>
        <taxon>Entelegynae</taxon>
        <taxon>Araneoidea</taxon>
        <taxon>Araneidae</taxon>
        <taxon>Araneus</taxon>
    </lineage>
</organism>
<accession>A0A4Y2HPE6</accession>
<reference evidence="2 3" key="1">
    <citation type="journal article" date="2019" name="Sci. Rep.">
        <title>Orb-weaving spider Araneus ventricosus genome elucidates the spidroin gene catalogue.</title>
        <authorList>
            <person name="Kono N."/>
            <person name="Nakamura H."/>
            <person name="Ohtoshi R."/>
            <person name="Moran D.A.P."/>
            <person name="Shinohara A."/>
            <person name="Yoshida Y."/>
            <person name="Fujiwara M."/>
            <person name="Mori M."/>
            <person name="Tomita M."/>
            <person name="Arakawa K."/>
        </authorList>
    </citation>
    <scope>NUCLEOTIDE SEQUENCE [LARGE SCALE GENOMIC DNA]</scope>
</reference>
<keyword evidence="1" id="KW-0812">Transmembrane</keyword>
<protein>
    <submittedName>
        <fullName evidence="2">Uncharacterized protein</fullName>
    </submittedName>
</protein>
<evidence type="ECO:0000313" key="3">
    <source>
        <dbReference type="Proteomes" id="UP000499080"/>
    </source>
</evidence>
<keyword evidence="3" id="KW-1185">Reference proteome</keyword>
<keyword evidence="1" id="KW-1133">Transmembrane helix</keyword>
<proteinExistence type="predicted"/>
<gene>
    <name evidence="2" type="ORF">AVEN_195003_1</name>
</gene>
<name>A0A4Y2HPE6_ARAVE</name>
<sequence length="186" mass="21028">MHLCRGELVSPVFRIHCVLLKTSPCFVCEHWTIPWLPSPYQFPVLENTPNTPFMACVDYSYSAVEGRQNFPFQSKTQEQVAFLFSTCNDLSPCKGLRNAWIVELFALASFELLPGIFRTVSAGIFELFAWHLGTVIASGWAFGLFLAWMLSGPILDICLFQHTLELSAWHLGTVLPGTLELFAWHL</sequence>
<dbReference type="Proteomes" id="UP000499080">
    <property type="component" value="Unassembled WGS sequence"/>
</dbReference>
<dbReference type="AlphaFoldDB" id="A0A4Y2HPE6"/>
<comment type="caution">
    <text evidence="2">The sequence shown here is derived from an EMBL/GenBank/DDBJ whole genome shotgun (WGS) entry which is preliminary data.</text>
</comment>
<feature type="transmembrane region" description="Helical" evidence="1">
    <location>
        <begin position="129"/>
        <end position="150"/>
    </location>
</feature>
<evidence type="ECO:0000256" key="1">
    <source>
        <dbReference type="SAM" id="Phobius"/>
    </source>
</evidence>
<dbReference type="EMBL" id="BGPR01002063">
    <property type="protein sequence ID" value="GBM67142.1"/>
    <property type="molecule type" value="Genomic_DNA"/>
</dbReference>
<evidence type="ECO:0000313" key="2">
    <source>
        <dbReference type="EMBL" id="GBM67142.1"/>
    </source>
</evidence>
<keyword evidence="1" id="KW-0472">Membrane</keyword>